<evidence type="ECO:0000313" key="1">
    <source>
        <dbReference type="EMBL" id="KAL2514001.1"/>
    </source>
</evidence>
<dbReference type="AlphaFoldDB" id="A0ABD1TMN9"/>
<protein>
    <submittedName>
        <fullName evidence="1">Helicase ATP-binding domain-containing protein</fullName>
    </submittedName>
</protein>
<dbReference type="GO" id="GO:0004386">
    <property type="term" value="F:helicase activity"/>
    <property type="evidence" value="ECO:0007669"/>
    <property type="project" value="UniProtKB-KW"/>
</dbReference>
<comment type="caution">
    <text evidence="1">The sequence shown here is derived from an EMBL/GenBank/DDBJ whole genome shotgun (WGS) entry which is preliminary data.</text>
</comment>
<sequence>MAGYLSHWRESLDDPDTKIMRSAQVREKHKEVCLHEDSPLGETILEYIYLHLLGHEVETQMVHNALPHCFGDPGLRELNASQGWKNTCLLQRSVLSSRVR</sequence>
<keyword evidence="1" id="KW-0547">Nucleotide-binding</keyword>
<reference evidence="2" key="1">
    <citation type="submission" date="2024-07" db="EMBL/GenBank/DDBJ databases">
        <title>Two chromosome-level genome assemblies of Korean endemic species Abeliophyllum distichum and Forsythia ovata (Oleaceae).</title>
        <authorList>
            <person name="Jang H."/>
        </authorList>
    </citation>
    <scope>NUCLEOTIDE SEQUENCE [LARGE SCALE GENOMIC DNA]</scope>
</reference>
<evidence type="ECO:0000313" key="2">
    <source>
        <dbReference type="Proteomes" id="UP001604277"/>
    </source>
</evidence>
<name>A0ABD1TMN9_9LAMI</name>
<dbReference type="Proteomes" id="UP001604277">
    <property type="component" value="Unassembled WGS sequence"/>
</dbReference>
<accession>A0ABD1TMN9</accession>
<dbReference type="EMBL" id="JBFOLJ010000008">
    <property type="protein sequence ID" value="KAL2514001.1"/>
    <property type="molecule type" value="Genomic_DNA"/>
</dbReference>
<gene>
    <name evidence="1" type="ORF">Fot_27972</name>
</gene>
<keyword evidence="1" id="KW-0347">Helicase</keyword>
<dbReference type="GO" id="GO:0005524">
    <property type="term" value="F:ATP binding"/>
    <property type="evidence" value="ECO:0007669"/>
    <property type="project" value="UniProtKB-KW"/>
</dbReference>
<keyword evidence="2" id="KW-1185">Reference proteome</keyword>
<proteinExistence type="predicted"/>
<keyword evidence="1" id="KW-0378">Hydrolase</keyword>
<keyword evidence="1" id="KW-0067">ATP-binding</keyword>
<organism evidence="1 2">
    <name type="scientific">Forsythia ovata</name>
    <dbReference type="NCBI Taxonomy" id="205694"/>
    <lineage>
        <taxon>Eukaryota</taxon>
        <taxon>Viridiplantae</taxon>
        <taxon>Streptophyta</taxon>
        <taxon>Embryophyta</taxon>
        <taxon>Tracheophyta</taxon>
        <taxon>Spermatophyta</taxon>
        <taxon>Magnoliopsida</taxon>
        <taxon>eudicotyledons</taxon>
        <taxon>Gunneridae</taxon>
        <taxon>Pentapetalae</taxon>
        <taxon>asterids</taxon>
        <taxon>lamiids</taxon>
        <taxon>Lamiales</taxon>
        <taxon>Oleaceae</taxon>
        <taxon>Forsythieae</taxon>
        <taxon>Forsythia</taxon>
    </lineage>
</organism>